<accession>A0A448X257</accession>
<feature type="chain" id="PRO_5019475294" description="Sema domain-containing protein" evidence="1">
    <location>
        <begin position="21"/>
        <end position="141"/>
    </location>
</feature>
<reference evidence="2" key="1">
    <citation type="submission" date="2018-11" db="EMBL/GenBank/DDBJ databases">
        <authorList>
            <consortium name="Pathogen Informatics"/>
        </authorList>
    </citation>
    <scope>NUCLEOTIDE SEQUENCE</scope>
</reference>
<gene>
    <name evidence="2" type="ORF">PXEA_LOCUS19398</name>
</gene>
<organism evidence="2 3">
    <name type="scientific">Protopolystoma xenopodis</name>
    <dbReference type="NCBI Taxonomy" id="117903"/>
    <lineage>
        <taxon>Eukaryota</taxon>
        <taxon>Metazoa</taxon>
        <taxon>Spiralia</taxon>
        <taxon>Lophotrochozoa</taxon>
        <taxon>Platyhelminthes</taxon>
        <taxon>Monogenea</taxon>
        <taxon>Polyopisthocotylea</taxon>
        <taxon>Polystomatidea</taxon>
        <taxon>Polystomatidae</taxon>
        <taxon>Protopolystoma</taxon>
    </lineage>
</organism>
<proteinExistence type="predicted"/>
<name>A0A448X257_9PLAT</name>
<protein>
    <recommendedName>
        <fullName evidence="4">Sema domain-containing protein</fullName>
    </recommendedName>
</protein>
<sequence length="141" mass="16190">MHLSAEWLCFYFLLIRACLAFQDPFSLFPKEVKVPPGPKEIGTSVSVRTHSSCDENRSNQLNHFLFAQQFYRLYSMAVAQRAAILSRYSNGPPDSCIPESDRTIWHKIFHRFSLRTDDNCELYYQAISTTPISSIHSGRPA</sequence>
<feature type="signal peptide" evidence="1">
    <location>
        <begin position="1"/>
        <end position="20"/>
    </location>
</feature>
<evidence type="ECO:0000256" key="1">
    <source>
        <dbReference type="SAM" id="SignalP"/>
    </source>
</evidence>
<comment type="caution">
    <text evidence="2">The sequence shown here is derived from an EMBL/GenBank/DDBJ whole genome shotgun (WGS) entry which is preliminary data.</text>
</comment>
<keyword evidence="1" id="KW-0732">Signal</keyword>
<evidence type="ECO:0000313" key="2">
    <source>
        <dbReference type="EMBL" id="VEL25958.1"/>
    </source>
</evidence>
<evidence type="ECO:0008006" key="4">
    <source>
        <dbReference type="Google" id="ProtNLM"/>
    </source>
</evidence>
<keyword evidence="3" id="KW-1185">Reference proteome</keyword>
<dbReference type="Proteomes" id="UP000784294">
    <property type="component" value="Unassembled WGS sequence"/>
</dbReference>
<dbReference type="EMBL" id="CAAALY010077180">
    <property type="protein sequence ID" value="VEL25958.1"/>
    <property type="molecule type" value="Genomic_DNA"/>
</dbReference>
<evidence type="ECO:0000313" key="3">
    <source>
        <dbReference type="Proteomes" id="UP000784294"/>
    </source>
</evidence>
<dbReference type="AlphaFoldDB" id="A0A448X257"/>